<dbReference type="EMBL" id="FQWA01000014">
    <property type="protein sequence ID" value="SHF86875.1"/>
    <property type="molecule type" value="Genomic_DNA"/>
</dbReference>
<protein>
    <submittedName>
        <fullName evidence="1">Susd and RagB outer membrane lipoprotein</fullName>
    </submittedName>
</protein>
<keyword evidence="1" id="KW-0449">Lipoprotein</keyword>
<name>A0AAX2F486_9BACT</name>
<dbReference type="Proteomes" id="UP000184105">
    <property type="component" value="Unassembled WGS sequence"/>
</dbReference>
<sequence length="519" mass="57097">MKQLRNIILSTISAGLVVSLVGCTNGYEEYNQDPYGVSKNETKRDAYSLGAAMVNLQSWVVPTDVNTNQFTECLCGGSYGGYLSDSNAGFSGKNFAQYSPENGWSRVLFRDFLPKLFIYFNEVKSATDEPVPLAVAQIIKVAGIHRVTDAYGPIPYSKVGQNGEITAPYDSQQDVYKLMFKQLDEAITTLTANRTLNFSPKADKVYGGNVEKWIKFGNSLRLRLAIRISKADPALAKHEAEASIANEVGVMTSNDDNAFMTLSNTNPFRVVMYEYNGGDSRVGADITTYMNGYNDPRRDVMFTKSSFASGTNGYYGLRSGIQIPGAEVAHAYSNYNVNTDSKLMWMNAAEVAFLRAEGALKNWNMGGTAGDFYKTGVELSFEQWGAKGATAYLADNSSTPAVYTDPAGLNSYSGSVSTITIAWDDSNSEEQKLERIITQKWLAMFPLGLEAWADYRRTGFPKLMPVKVNNSGGIVNSERGARRLSYPQEERRDNTVNYNAALGMLGGADNMATDVWWAK</sequence>
<proteinExistence type="predicted"/>
<gene>
    <name evidence="1" type="ORF">SAMN05444364_11410</name>
</gene>
<dbReference type="Pfam" id="PF12741">
    <property type="entry name" value="SusD-like"/>
    <property type="match status" value="1"/>
</dbReference>
<dbReference type="InterPro" id="IPR011990">
    <property type="entry name" value="TPR-like_helical_dom_sf"/>
</dbReference>
<evidence type="ECO:0000313" key="2">
    <source>
        <dbReference type="Proteomes" id="UP000184105"/>
    </source>
</evidence>
<comment type="caution">
    <text evidence="1">The sequence shown here is derived from an EMBL/GenBank/DDBJ whole genome shotgun (WGS) entry which is preliminary data.</text>
</comment>
<organism evidence="1 2">
    <name type="scientific">Prevotella scopos JCM 17725</name>
    <dbReference type="NCBI Taxonomy" id="1236518"/>
    <lineage>
        <taxon>Bacteria</taxon>
        <taxon>Pseudomonadati</taxon>
        <taxon>Bacteroidota</taxon>
        <taxon>Bacteroidia</taxon>
        <taxon>Bacteroidales</taxon>
        <taxon>Prevotellaceae</taxon>
        <taxon>Prevotella</taxon>
    </lineage>
</organism>
<reference evidence="1 2" key="1">
    <citation type="submission" date="2016-11" db="EMBL/GenBank/DDBJ databases">
        <authorList>
            <person name="Varghese N."/>
            <person name="Submissions S."/>
        </authorList>
    </citation>
    <scope>NUCLEOTIDE SEQUENCE [LARGE SCALE GENOMIC DNA]</scope>
    <source>
        <strain evidence="1 2">DSM 22613</strain>
    </source>
</reference>
<evidence type="ECO:0000313" key="1">
    <source>
        <dbReference type="EMBL" id="SHF86875.1"/>
    </source>
</evidence>
<keyword evidence="2" id="KW-1185">Reference proteome</keyword>
<dbReference type="SUPFAM" id="SSF48452">
    <property type="entry name" value="TPR-like"/>
    <property type="match status" value="1"/>
</dbReference>
<dbReference type="Gene3D" id="1.25.40.390">
    <property type="match status" value="1"/>
</dbReference>
<dbReference type="PROSITE" id="PS51257">
    <property type="entry name" value="PROKAR_LIPOPROTEIN"/>
    <property type="match status" value="1"/>
</dbReference>
<dbReference type="InterPro" id="IPR024302">
    <property type="entry name" value="SusD-like"/>
</dbReference>
<accession>A0AAX2F486</accession>
<dbReference type="RefSeq" id="WP_025837730.1">
    <property type="nucleotide sequence ID" value="NZ_BAKP01000010.1"/>
</dbReference>
<dbReference type="AlphaFoldDB" id="A0AAX2F486"/>